<proteinExistence type="predicted"/>
<dbReference type="KEGG" id="vg:34568369"/>
<evidence type="ECO:0000256" key="1">
    <source>
        <dbReference type="SAM" id="MobiDB-lite"/>
    </source>
</evidence>
<evidence type="ECO:0000313" key="2">
    <source>
        <dbReference type="EMBL" id="ATE82282.1"/>
    </source>
</evidence>
<dbReference type="RefSeq" id="YP_009430121.1">
    <property type="nucleotide sequence ID" value="NC_022098.1"/>
</dbReference>
<feature type="compositionally biased region" description="Basic and acidic residues" evidence="1">
    <location>
        <begin position="53"/>
        <end position="67"/>
    </location>
</feature>
<accession>A0A291ATR3</accession>
<name>A0A291ATR3_9VIRU</name>
<evidence type="ECO:0000313" key="3">
    <source>
        <dbReference type="Proteomes" id="UP000204584"/>
    </source>
</evidence>
<dbReference type="GeneID" id="34568369"/>
<keyword evidence="3" id="KW-1185">Reference proteome</keyword>
<sequence length="1016" mass="107839">MGRKATDSKKNRHRPKARIRLHLASVFCTRAHRIRDNQTTRHTPGAETLQAMSEREVGENRDDDNTSRRPAKRARRDACHDDDGDDDLSCVRQDDCDRCDAVTVDIEFIASDSVRVIASGIDVAGICARSAYFAAMLAGGFAEADVCARGGSISVQLPARPIRVDALQRLAGILGGAVQPTAADALGLSEHLAFFEAAPCLRQCEEALAAAVSCASFPPSSLSPAALPSSSTSSTSSAPSSGSVPLQRRVGADPYAILALYALAAAQDDAFARWSDLQSELFSVDAVWRVLGAKGAAENDGKHNDHDTQDAAHSGDDGDVDVDGDAGGSDPRATHQGIDLDAYVGCGEALIEAASRVAQSDVGGSPCAVVLLDMVRDTPGLLAAATADAMSDWFAPLAPARALLSTPFGLSACTVASPMGALFDTTRADPTGAAVPCFVPSHDAFVESLTADSPRIVGAILSAGILGPDVVLAGGAVVNAMQAEPLRHRMDDSDIDMWIVGDDERARRRAFARTVGALYDAMPGARVTVCGSVVTFVVNGPAAHHTATTRTEGPLPVTHGSHHDDATATLRVGESIGDTHDTGRTEKLQVIYTDVQTAHDVIDDFDLTHACAYYDGTNVCASWACVWTIVSRVTLALPGITPNPRRLARAAAKGFSFEVPSTSPSTVLSSTTSSSLGLLADEVAPRSETARDALGPAVGDRHRNHHNRHDDSATKDNGAADGESKDTSDDDSGDESGGKRDIVMGREVNLPGNDYGSLWGMTPDARPVAYDSASSLLAHFTHASMVSNSVDGFPTVEIALQTEVTPLAAIARVRVPPLRARDPMVCDQCRAPEPAARCFDARRCAGKDDQLDADRSYAITVSVTNDDEAIRTSACRDRLRAMDAEIRALHSSLAGDTHVDRWGEPVPWAPMITTIGIRDDDDDDNNDEARPAAWWRMNFRYTSYTTIRDALTGEVVAPRRVPGGSYIAARLAVYGVAHNDICTTPARHCRLLVVYPPHLWQVVGAIERALAPRMTA</sequence>
<organism evidence="2 3">
    <name type="scientific">Pandoravirus salinus</name>
    <dbReference type="NCBI Taxonomy" id="1349410"/>
    <lineage>
        <taxon>Viruses</taxon>
        <taxon>Pandoravirus</taxon>
    </lineage>
</organism>
<reference evidence="2 3" key="1">
    <citation type="journal article" date="2013" name="Science">
        <title>Pandoraviruses: amoeba viruses with genomes up to 2.5 Mb reaching that of parasitic eukaryotes.</title>
        <authorList>
            <person name="Philippe N."/>
            <person name="Legendre M."/>
            <person name="Doutre G."/>
            <person name="Coute Y."/>
            <person name="Poirot O."/>
            <person name="Lescot M."/>
            <person name="Arslan D."/>
            <person name="Seltzer V."/>
            <person name="Bertaux L."/>
            <person name="Bruley C."/>
            <person name="Garin J."/>
            <person name="Claverie J.M."/>
            <person name="Abergel C."/>
        </authorList>
    </citation>
    <scope>NUCLEOTIDE SEQUENCE [LARGE SCALE GENOMIC DNA]</scope>
</reference>
<gene>
    <name evidence="2" type="ORF">psal_cds_1109</name>
</gene>
<dbReference type="Proteomes" id="UP000204584">
    <property type="component" value="Segment"/>
</dbReference>
<feature type="region of interest" description="Disordered" evidence="1">
    <location>
        <begin position="297"/>
        <end position="335"/>
    </location>
</feature>
<dbReference type="EMBL" id="KC977571">
    <property type="protein sequence ID" value="ATE82282.1"/>
    <property type="molecule type" value="Genomic_DNA"/>
</dbReference>
<feature type="region of interest" description="Disordered" evidence="1">
    <location>
        <begin position="34"/>
        <end position="83"/>
    </location>
</feature>
<feature type="compositionally biased region" description="Basic and acidic residues" evidence="1">
    <location>
        <begin position="297"/>
        <end position="316"/>
    </location>
</feature>
<feature type="compositionally biased region" description="Low complexity" evidence="1">
    <location>
        <begin position="225"/>
        <end position="243"/>
    </location>
</feature>
<feature type="region of interest" description="Disordered" evidence="1">
    <location>
        <begin position="683"/>
        <end position="747"/>
    </location>
</feature>
<feature type="region of interest" description="Disordered" evidence="1">
    <location>
        <begin position="225"/>
        <end position="245"/>
    </location>
</feature>
<protein>
    <submittedName>
        <fullName evidence="2">Uncharacterized protein</fullName>
    </submittedName>
</protein>